<gene>
    <name evidence="2" type="ordered locus">Dacet_1590</name>
</gene>
<dbReference type="PANTHER" id="PTHR34988:SF1">
    <property type="entry name" value="DNA-BINDING PROTEIN"/>
    <property type="match status" value="1"/>
</dbReference>
<evidence type="ECO:0000313" key="2">
    <source>
        <dbReference type="EMBL" id="ADD68358.1"/>
    </source>
</evidence>
<dbReference type="EMBL" id="CP001968">
    <property type="protein sequence ID" value="ADD68358.1"/>
    <property type="molecule type" value="Genomic_DNA"/>
</dbReference>
<dbReference type="CDD" id="cd11378">
    <property type="entry name" value="DUF296"/>
    <property type="match status" value="1"/>
</dbReference>
<dbReference type="PaxDb" id="522772-Dacet_1590"/>
<feature type="domain" description="PPC" evidence="1">
    <location>
        <begin position="9"/>
        <end position="154"/>
    </location>
</feature>
<dbReference type="InParanoid" id="D4H8K9"/>
<organism evidence="2 3">
    <name type="scientific">Denitrovibrio acetiphilus (strain DSM 12809 / NBRC 114555 / N2460)</name>
    <dbReference type="NCBI Taxonomy" id="522772"/>
    <lineage>
        <taxon>Bacteria</taxon>
        <taxon>Pseudomonadati</taxon>
        <taxon>Deferribacterota</taxon>
        <taxon>Deferribacteres</taxon>
        <taxon>Deferribacterales</taxon>
        <taxon>Geovibrionaceae</taxon>
        <taxon>Denitrovibrio</taxon>
    </lineage>
</organism>
<dbReference type="SUPFAM" id="SSF117856">
    <property type="entry name" value="AF0104/ALDC/Ptd012-like"/>
    <property type="match status" value="1"/>
</dbReference>
<evidence type="ECO:0000313" key="3">
    <source>
        <dbReference type="Proteomes" id="UP000002012"/>
    </source>
</evidence>
<dbReference type="HOGENOM" id="CLU_1684917_0_0_0"/>
<dbReference type="STRING" id="522772.Dacet_1590"/>
<dbReference type="RefSeq" id="WP_013010872.1">
    <property type="nucleotide sequence ID" value="NC_013943.1"/>
</dbReference>
<dbReference type="KEGG" id="dap:Dacet_1590"/>
<dbReference type="InterPro" id="IPR005175">
    <property type="entry name" value="PPC_dom"/>
</dbReference>
<dbReference type="PROSITE" id="PS51742">
    <property type="entry name" value="PPC"/>
    <property type="match status" value="1"/>
</dbReference>
<dbReference type="eggNOG" id="COG1661">
    <property type="taxonomic scope" value="Bacteria"/>
</dbReference>
<reference evidence="2 3" key="1">
    <citation type="journal article" date="2010" name="Stand. Genomic Sci.">
        <title>Complete genome sequence of Denitrovibrio acetiphilus type strain (N2460).</title>
        <authorList>
            <person name="Kiss H."/>
            <person name="Lang E."/>
            <person name="Lapidus A."/>
            <person name="Copeland A."/>
            <person name="Nolan M."/>
            <person name="Glavina Del Rio T."/>
            <person name="Chen F."/>
            <person name="Lucas S."/>
            <person name="Tice H."/>
            <person name="Cheng J.F."/>
            <person name="Han C."/>
            <person name="Goodwin L."/>
            <person name="Pitluck S."/>
            <person name="Liolios K."/>
            <person name="Pati A."/>
            <person name="Ivanova N."/>
            <person name="Mavromatis K."/>
            <person name="Chen A."/>
            <person name="Palaniappan K."/>
            <person name="Land M."/>
            <person name="Hauser L."/>
            <person name="Chang Y.J."/>
            <person name="Jeffries C.D."/>
            <person name="Detter J.C."/>
            <person name="Brettin T."/>
            <person name="Spring S."/>
            <person name="Rohde M."/>
            <person name="Goker M."/>
            <person name="Woyke T."/>
            <person name="Bristow J."/>
            <person name="Eisen J.A."/>
            <person name="Markowitz V."/>
            <person name="Hugenholtz P."/>
            <person name="Kyrpides N.C."/>
            <person name="Klenk H.P."/>
        </authorList>
    </citation>
    <scope>NUCLEOTIDE SEQUENCE [LARGE SCALE GENOMIC DNA]</scope>
    <source>
        <strain evidence="3">DSM 12809 / NBRC 114555 / N2460</strain>
    </source>
</reference>
<dbReference type="OrthoDB" id="5395076at2"/>
<dbReference type="Gene3D" id="3.30.1330.80">
    <property type="entry name" value="Hypothetical protein, similar to alpha- acetolactate decarboxylase, domain 2"/>
    <property type="match status" value="1"/>
</dbReference>
<dbReference type="Pfam" id="PF03479">
    <property type="entry name" value="PCC"/>
    <property type="match status" value="1"/>
</dbReference>
<dbReference type="PANTHER" id="PTHR34988">
    <property type="entry name" value="PROTEIN, PUTATIVE-RELATED"/>
    <property type="match status" value="1"/>
</dbReference>
<evidence type="ECO:0000259" key="1">
    <source>
        <dbReference type="PROSITE" id="PS51742"/>
    </source>
</evidence>
<sequence length="156" mass="16946">MKGAWFKSCENGRRFILKISQGENIHESLKNFAKEADVKNAMLVSAVGSVTDVRFRGIKTGATLPLTNARMTIHQMAGPLELLGLSGNIFPDENDEADVHLHTMVSKASGEVFGGHLFDAKVFASCELVVTEIIVSGIERHLSKSAGTTTIFIEDK</sequence>
<dbReference type="Proteomes" id="UP000002012">
    <property type="component" value="Chromosome"/>
</dbReference>
<dbReference type="AlphaFoldDB" id="D4H8K9"/>
<name>D4H8K9_DENA2</name>
<accession>D4H8K9</accession>
<proteinExistence type="predicted"/>
<protein>
    <recommendedName>
        <fullName evidence="1">PPC domain-containing protein</fullName>
    </recommendedName>
</protein>
<keyword evidence="3" id="KW-1185">Reference proteome</keyword>